<feature type="region of interest" description="Disordered" evidence="1">
    <location>
        <begin position="40"/>
        <end position="64"/>
    </location>
</feature>
<organism evidence="2 3">
    <name type="scientific">[Torrubiella] hemipterigena</name>
    <dbReference type="NCBI Taxonomy" id="1531966"/>
    <lineage>
        <taxon>Eukaryota</taxon>
        <taxon>Fungi</taxon>
        <taxon>Dikarya</taxon>
        <taxon>Ascomycota</taxon>
        <taxon>Pezizomycotina</taxon>
        <taxon>Sordariomycetes</taxon>
        <taxon>Hypocreomycetidae</taxon>
        <taxon>Hypocreales</taxon>
        <taxon>Clavicipitaceae</taxon>
        <taxon>Clavicipitaceae incertae sedis</taxon>
        <taxon>'Torrubiella' clade</taxon>
    </lineage>
</organism>
<evidence type="ECO:0000313" key="3">
    <source>
        <dbReference type="Proteomes" id="UP000039046"/>
    </source>
</evidence>
<reference evidence="2 3" key="1">
    <citation type="journal article" date="2015" name="Genome Announc.">
        <title>Draft Genome Sequence and Gene Annotation of the Entomopathogenic Fungus Verticillium hemipterigenum.</title>
        <authorList>
            <person name="Horn F."/>
            <person name="Habel A."/>
            <person name="Scharf D.H."/>
            <person name="Dworschak J."/>
            <person name="Brakhage A.A."/>
            <person name="Guthke R."/>
            <person name="Hertweck C."/>
            <person name="Linde J."/>
        </authorList>
    </citation>
    <scope>NUCLEOTIDE SEQUENCE [LARGE SCALE GENOMIC DNA]</scope>
</reference>
<sequence>MSLNYDLDPGSRMMPAFAQQTLPSVIGARDTHSFYMLTKKPLQSLPEDEDPSRKTTQTDTDMRRQQHVKMVQAWQDVPEPDPLDIQDPEDEEEDWIKIDIASLP</sequence>
<keyword evidence="3" id="KW-1185">Reference proteome</keyword>
<feature type="region of interest" description="Disordered" evidence="1">
    <location>
        <begin position="76"/>
        <end position="104"/>
    </location>
</feature>
<protein>
    <submittedName>
        <fullName evidence="2">Uncharacterized protein</fullName>
    </submittedName>
</protein>
<dbReference type="HOGENOM" id="CLU_2251917_0_0_1"/>
<feature type="compositionally biased region" description="Acidic residues" evidence="1">
    <location>
        <begin position="78"/>
        <end position="94"/>
    </location>
</feature>
<dbReference type="EMBL" id="CDHN01000002">
    <property type="protein sequence ID" value="CEJ84119.1"/>
    <property type="molecule type" value="Genomic_DNA"/>
</dbReference>
<evidence type="ECO:0000313" key="2">
    <source>
        <dbReference type="EMBL" id="CEJ84119.1"/>
    </source>
</evidence>
<accession>A0A0A1TD90</accession>
<dbReference type="AlphaFoldDB" id="A0A0A1TD90"/>
<proteinExistence type="predicted"/>
<name>A0A0A1TD90_9HYPO</name>
<gene>
    <name evidence="2" type="ORF">VHEMI03386</name>
</gene>
<evidence type="ECO:0000256" key="1">
    <source>
        <dbReference type="SAM" id="MobiDB-lite"/>
    </source>
</evidence>
<dbReference type="Proteomes" id="UP000039046">
    <property type="component" value="Unassembled WGS sequence"/>
</dbReference>